<dbReference type="RefSeq" id="WP_217792910.1">
    <property type="nucleotide sequence ID" value="NZ_JAHSPG010000014.1"/>
</dbReference>
<comment type="caution">
    <text evidence="1">The sequence shown here is derived from an EMBL/GenBank/DDBJ whole genome shotgun (WGS) entry which is preliminary data.</text>
</comment>
<evidence type="ECO:0000313" key="2">
    <source>
        <dbReference type="Proteomes" id="UP000812270"/>
    </source>
</evidence>
<proteinExistence type="predicted"/>
<keyword evidence="2" id="KW-1185">Reference proteome</keyword>
<accession>A0A9E2SAP2</accession>
<gene>
    <name evidence="1" type="ORF">KTO63_18000</name>
</gene>
<dbReference type="AlphaFoldDB" id="A0A9E2SAP2"/>
<organism evidence="1 2">
    <name type="scientific">Pinibacter aurantiacus</name>
    <dbReference type="NCBI Taxonomy" id="2851599"/>
    <lineage>
        <taxon>Bacteria</taxon>
        <taxon>Pseudomonadati</taxon>
        <taxon>Bacteroidota</taxon>
        <taxon>Chitinophagia</taxon>
        <taxon>Chitinophagales</taxon>
        <taxon>Chitinophagaceae</taxon>
        <taxon>Pinibacter</taxon>
    </lineage>
</organism>
<dbReference type="Proteomes" id="UP000812270">
    <property type="component" value="Unassembled WGS sequence"/>
</dbReference>
<sequence>MKKSLAFKYDDNYYSAEYEEHNGYYLIENIRIDFNDGIADIPVRSMKLHCRICNDTLMWLDEEGNTNLLIGSLGNAIRFIEKGF</sequence>
<reference evidence="1" key="1">
    <citation type="submission" date="2021-06" db="EMBL/GenBank/DDBJ databases">
        <authorList>
            <person name="Huq M.A."/>
        </authorList>
    </citation>
    <scope>NUCLEOTIDE SEQUENCE</scope>
    <source>
        <strain evidence="1">MAH-26</strain>
    </source>
</reference>
<evidence type="ECO:0000313" key="1">
    <source>
        <dbReference type="EMBL" id="MBV4359066.1"/>
    </source>
</evidence>
<dbReference type="EMBL" id="JAHSPG010000014">
    <property type="protein sequence ID" value="MBV4359066.1"/>
    <property type="molecule type" value="Genomic_DNA"/>
</dbReference>
<protein>
    <submittedName>
        <fullName evidence="1">Uncharacterized protein</fullName>
    </submittedName>
</protein>
<name>A0A9E2SAP2_9BACT</name>